<proteinExistence type="predicted"/>
<accession>A0A1T4N2S5</accession>
<dbReference type="PROSITE" id="PS50005">
    <property type="entry name" value="TPR"/>
    <property type="match status" value="1"/>
</dbReference>
<dbReference type="Gene3D" id="1.25.40.10">
    <property type="entry name" value="Tetratricopeptide repeat domain"/>
    <property type="match status" value="2"/>
</dbReference>
<dbReference type="InterPro" id="IPR011990">
    <property type="entry name" value="TPR-like_helical_dom_sf"/>
</dbReference>
<gene>
    <name evidence="2" type="ORF">SAMN02745205_01763</name>
</gene>
<evidence type="ECO:0000256" key="1">
    <source>
        <dbReference type="PROSITE-ProRule" id="PRU00339"/>
    </source>
</evidence>
<dbReference type="Proteomes" id="UP000189956">
    <property type="component" value="Unassembled WGS sequence"/>
</dbReference>
<dbReference type="Pfam" id="PF13429">
    <property type="entry name" value="TPR_15"/>
    <property type="match status" value="1"/>
</dbReference>
<evidence type="ECO:0000313" key="3">
    <source>
        <dbReference type="Proteomes" id="UP000189956"/>
    </source>
</evidence>
<dbReference type="AlphaFoldDB" id="A0A1T4N2S5"/>
<name>A0A1T4N2S5_PORCN</name>
<dbReference type="SUPFAM" id="SSF48452">
    <property type="entry name" value="TPR-like"/>
    <property type="match status" value="1"/>
</dbReference>
<organism evidence="2 3">
    <name type="scientific">Porphyromonas cangingivalis</name>
    <dbReference type="NCBI Taxonomy" id="36874"/>
    <lineage>
        <taxon>Bacteria</taxon>
        <taxon>Pseudomonadati</taxon>
        <taxon>Bacteroidota</taxon>
        <taxon>Bacteroidia</taxon>
        <taxon>Bacteroidales</taxon>
        <taxon>Porphyromonadaceae</taxon>
        <taxon>Porphyromonas</taxon>
    </lineage>
</organism>
<reference evidence="2 3" key="1">
    <citation type="submission" date="2017-02" db="EMBL/GenBank/DDBJ databases">
        <authorList>
            <person name="Peterson S.W."/>
        </authorList>
    </citation>
    <scope>NUCLEOTIDE SEQUENCE [LARGE SCALE GENOMIC DNA]</scope>
    <source>
        <strain evidence="2 3">ATCC 700135</strain>
    </source>
</reference>
<dbReference type="EMBL" id="FUWL01000017">
    <property type="protein sequence ID" value="SJZ73670.1"/>
    <property type="molecule type" value="Genomic_DNA"/>
</dbReference>
<evidence type="ECO:0000313" key="2">
    <source>
        <dbReference type="EMBL" id="SJZ73670.1"/>
    </source>
</evidence>
<protein>
    <submittedName>
        <fullName evidence="2">Uncharacterized protein</fullName>
    </submittedName>
</protein>
<keyword evidence="1" id="KW-0802">TPR repeat</keyword>
<sequence length="699" mass="79303">MRFSTNLPNITLTMKHLNPIRHFILNHEIFGAIQMLEKEAVPEVRDALSTIKENYSFLSGYFVSGGDDPERARLLDEMRMTLEGVRYRNELLKIGKYSYFVPSHHLDVEREASPVLALVQMLQEGYEPEEAPGFQVLETLFDKLWQAPHLSDEEVSALRYVMTDGEGTFVARTLIGALYLGLSIGIEPSKYGLLLEACRHSALAVRVPALAALLLVSAQNAEELRELRTELWEEAQSLVTIAEPEELFAACNAIFSSYRTEEDHRIFVERIEPQLNDIAQKMNLLRGDDLFERLKDAEKTGEVSDIERTVLDIQDELPKDRDLTFHTIHKMKGYPFFDSIPRFFLPWDKRHPVLDTENAAAFEKLLPMTFRDGMVCSSDCYSFGSIEYWKQFVEMLGGNLPDLTGVKMVQDADYYAKDFVFGLYRFLKLSSWGEKFPDPFGEGLEILDIDLMGRVYDLPHRQVLHRLIERLVTLKEYTLGISMAKGLMPTTGSEDTHLLRLLAVAHYRAEDYDNARATLEQIVKTEGLSSAIALRLGALYERAGESEKAFGLYEQAYADAPEDKGLGDVYARRLIERGSHEEALKVLYALFFATDGKEHEIVSLLAEALLMAGKAQEALERLSELPSEDDKVFINKQIARIILGERSGALADLAPWCSEHDDRLHRFSTQVRHVLPAHGWTKTDISLILDALTIAISKL</sequence>
<feature type="repeat" description="TPR" evidence="1">
    <location>
        <begin position="530"/>
        <end position="563"/>
    </location>
</feature>
<dbReference type="InterPro" id="IPR019734">
    <property type="entry name" value="TPR_rpt"/>
</dbReference>